<evidence type="ECO:0000256" key="1">
    <source>
        <dbReference type="SAM" id="Phobius"/>
    </source>
</evidence>
<sequence length="42" mass="4606">MNMGISKCNMKNDKLPCKNLLLGITGSIGAVNMPAYVQYLLF</sequence>
<gene>
    <name evidence="2" type="ORF">CPM_1859</name>
</gene>
<feature type="transmembrane region" description="Helical" evidence="1">
    <location>
        <begin position="20"/>
        <end position="41"/>
    </location>
</feature>
<protein>
    <submittedName>
        <fullName evidence="2">Uncharacterized protein</fullName>
    </submittedName>
</protein>
<dbReference type="Proteomes" id="UP000187822">
    <property type="component" value="Chromosome I"/>
</dbReference>
<dbReference type="STRING" id="1673428.CPM_1859"/>
<evidence type="ECO:0000313" key="2">
    <source>
        <dbReference type="EMBL" id="SJK85635.1"/>
    </source>
</evidence>
<keyword evidence="1" id="KW-0472">Membrane</keyword>
<proteinExistence type="predicted"/>
<keyword evidence="1" id="KW-0812">Transmembrane</keyword>
<evidence type="ECO:0000313" key="3">
    <source>
        <dbReference type="Proteomes" id="UP000187822"/>
    </source>
</evidence>
<keyword evidence="3" id="KW-1185">Reference proteome</keyword>
<dbReference type="KEGG" id="cdiv:CPM_1859"/>
<name>A0A1R4A9I4_9ARCH</name>
<reference evidence="3" key="1">
    <citation type="submission" date="2016-06" db="EMBL/GenBank/DDBJ databases">
        <authorList>
            <person name="Toshchakov V.S."/>
        </authorList>
    </citation>
    <scope>NUCLEOTIDE SEQUENCE [LARGE SCALE GENOMIC DNA]</scope>
    <source>
        <strain>PM4 (JCM 30641</strain>
        <strain evidence="3">\VKM B-2940)</strain>
    </source>
</reference>
<dbReference type="EMBL" id="LT719092">
    <property type="protein sequence ID" value="SJK85635.1"/>
    <property type="molecule type" value="Genomic_DNA"/>
</dbReference>
<accession>A0A1R4A9I4</accession>
<organism evidence="2 3">
    <name type="scientific">Cuniculiplasma divulgatum</name>
    <dbReference type="NCBI Taxonomy" id="1673428"/>
    <lineage>
        <taxon>Archaea</taxon>
        <taxon>Methanobacteriati</taxon>
        <taxon>Thermoplasmatota</taxon>
        <taxon>Thermoplasmata</taxon>
        <taxon>Thermoplasmatales</taxon>
        <taxon>Cuniculiplasmataceae</taxon>
        <taxon>Cuniculiplasma</taxon>
    </lineage>
</organism>
<dbReference type="AlphaFoldDB" id="A0A1R4A9I4"/>
<keyword evidence="1" id="KW-1133">Transmembrane helix</keyword>